<keyword evidence="1" id="KW-1133">Transmembrane helix</keyword>
<evidence type="ECO:0000313" key="2">
    <source>
        <dbReference type="EMBL" id="OHX64577.1"/>
    </source>
</evidence>
<protein>
    <submittedName>
        <fullName evidence="2">Uncharacterized protein</fullName>
    </submittedName>
</protein>
<dbReference type="EMBL" id="JRYR02000002">
    <property type="protein sequence ID" value="OHX64577.1"/>
    <property type="molecule type" value="Genomic_DNA"/>
</dbReference>
<accession>A0A1S1YU68</accession>
<keyword evidence="3" id="KW-1185">Reference proteome</keyword>
<keyword evidence="1" id="KW-0812">Transmembrane</keyword>
<dbReference type="AlphaFoldDB" id="A0A1S1YU68"/>
<keyword evidence="1" id="KW-0472">Membrane</keyword>
<feature type="transmembrane region" description="Helical" evidence="1">
    <location>
        <begin position="7"/>
        <end position="31"/>
    </location>
</feature>
<comment type="caution">
    <text evidence="2">The sequence shown here is derived from an EMBL/GenBank/DDBJ whole genome shotgun (WGS) entry which is preliminary data.</text>
</comment>
<organism evidence="2 3">
    <name type="scientific">Flammeovirga pacifica</name>
    <dbReference type="NCBI Taxonomy" id="915059"/>
    <lineage>
        <taxon>Bacteria</taxon>
        <taxon>Pseudomonadati</taxon>
        <taxon>Bacteroidota</taxon>
        <taxon>Cytophagia</taxon>
        <taxon>Cytophagales</taxon>
        <taxon>Flammeovirgaceae</taxon>
        <taxon>Flammeovirga</taxon>
    </lineage>
</organism>
<feature type="transmembrane region" description="Helical" evidence="1">
    <location>
        <begin position="75"/>
        <end position="94"/>
    </location>
</feature>
<gene>
    <name evidence="2" type="ORF">NH26_23685</name>
</gene>
<sequence length="102" mass="12450">MKVFKKYFVTLIIIIIYVFLYGYSISILMNYEDHFSQGKWYSFESFESHELKAFIIYKYLLNFPLSFFVWFSDELLFLTTFLFIPNAICISILFNKLIFKKR</sequence>
<proteinExistence type="predicted"/>
<dbReference type="Proteomes" id="UP000179797">
    <property type="component" value="Unassembled WGS sequence"/>
</dbReference>
<name>A0A1S1YU68_FLAPC</name>
<reference evidence="2 3" key="1">
    <citation type="journal article" date="2012" name="Int. J. Syst. Evol. Microbiol.">
        <title>Flammeovirga pacifica sp. nov., isolated from deep-sea sediment.</title>
        <authorList>
            <person name="Xu H."/>
            <person name="Fu Y."/>
            <person name="Yang N."/>
            <person name="Ding Z."/>
            <person name="Lai Q."/>
            <person name="Zeng R."/>
        </authorList>
    </citation>
    <scope>NUCLEOTIDE SEQUENCE [LARGE SCALE GENOMIC DNA]</scope>
    <source>
        <strain evidence="3">DSM 24597 / LMG 26175 / WPAGA1</strain>
    </source>
</reference>
<evidence type="ECO:0000313" key="3">
    <source>
        <dbReference type="Proteomes" id="UP000179797"/>
    </source>
</evidence>
<evidence type="ECO:0000256" key="1">
    <source>
        <dbReference type="SAM" id="Phobius"/>
    </source>
</evidence>